<dbReference type="OrthoDB" id="9815116at2"/>
<dbReference type="EMBL" id="FNAG01000004">
    <property type="protein sequence ID" value="SDD61492.1"/>
    <property type="molecule type" value="Genomic_DNA"/>
</dbReference>
<dbReference type="PANTHER" id="PTHR13696">
    <property type="entry name" value="P-LOOP CONTAINING NUCLEOSIDE TRIPHOSPHATE HYDROLASE"/>
    <property type="match status" value="1"/>
</dbReference>
<dbReference type="InterPro" id="IPR050678">
    <property type="entry name" value="DNA_Partitioning_ATPase"/>
</dbReference>
<accession>A0A1G6W6I8</accession>
<dbReference type="PANTHER" id="PTHR13696:SF69">
    <property type="entry name" value="PLASMID PARTITIONING PROTEIN-RELATED"/>
    <property type="match status" value="1"/>
</dbReference>
<dbReference type="CDD" id="cd02042">
    <property type="entry name" value="ParAB_family"/>
    <property type="match status" value="1"/>
</dbReference>
<proteinExistence type="predicted"/>
<sequence>MRTWCIANQKGGVGKTTSTLAIGACLAERGFRTLMVDLDPHASLSRWLEVPEDPAPPGVFELFAETPPPLVTLTRPSGQPGLDLLPGQPALATLERQSATRQGLGRALVRAFAGQHRYDYALLDCPPTLGVLMVAALAAADALIIPTQTEPLALHGLNAMLRTAEMVQRSRGTPVPARIVPTLYDKRTRAAVDSLAELRSRHGEAVWDEEIPVDTRLREASRQALTPASLGASARGASAYMRLTDWLVTADLKAAADAAPRGSTP</sequence>
<dbReference type="Proteomes" id="UP000199603">
    <property type="component" value="Unassembled WGS sequence"/>
</dbReference>
<dbReference type="InterPro" id="IPR027417">
    <property type="entry name" value="P-loop_NTPase"/>
</dbReference>
<keyword evidence="3" id="KW-1185">Reference proteome</keyword>
<dbReference type="SUPFAM" id="SSF52540">
    <property type="entry name" value="P-loop containing nucleoside triphosphate hydrolases"/>
    <property type="match status" value="1"/>
</dbReference>
<feature type="domain" description="AAA" evidence="1">
    <location>
        <begin position="1"/>
        <end position="170"/>
    </location>
</feature>
<evidence type="ECO:0000313" key="2">
    <source>
        <dbReference type="EMBL" id="SDD61492.1"/>
    </source>
</evidence>
<dbReference type="RefSeq" id="WP_091241896.1">
    <property type="nucleotide sequence ID" value="NZ_FNAG01000004.1"/>
</dbReference>
<evidence type="ECO:0000259" key="1">
    <source>
        <dbReference type="Pfam" id="PF13614"/>
    </source>
</evidence>
<dbReference type="STRING" id="265719.SAMN04488509_104159"/>
<protein>
    <submittedName>
        <fullName evidence="2">Chromosome partitioning protein</fullName>
    </submittedName>
</protein>
<organism evidence="2 3">
    <name type="scientific">Aquimonas voraii</name>
    <dbReference type="NCBI Taxonomy" id="265719"/>
    <lineage>
        <taxon>Bacteria</taxon>
        <taxon>Pseudomonadati</taxon>
        <taxon>Pseudomonadota</taxon>
        <taxon>Gammaproteobacteria</taxon>
        <taxon>Lysobacterales</taxon>
        <taxon>Lysobacteraceae</taxon>
        <taxon>Aquimonas</taxon>
    </lineage>
</organism>
<reference evidence="2 3" key="1">
    <citation type="submission" date="2016-10" db="EMBL/GenBank/DDBJ databases">
        <authorList>
            <person name="de Groot N.N."/>
        </authorList>
    </citation>
    <scope>NUCLEOTIDE SEQUENCE [LARGE SCALE GENOMIC DNA]</scope>
    <source>
        <strain evidence="2 3">DSM 16957</strain>
    </source>
</reference>
<gene>
    <name evidence="2" type="ORF">SAMN04488509_104159</name>
</gene>
<evidence type="ECO:0000313" key="3">
    <source>
        <dbReference type="Proteomes" id="UP000199603"/>
    </source>
</evidence>
<dbReference type="Pfam" id="PF13614">
    <property type="entry name" value="AAA_31"/>
    <property type="match status" value="1"/>
</dbReference>
<dbReference type="AlphaFoldDB" id="A0A1G6W6I8"/>
<dbReference type="Gene3D" id="3.40.50.300">
    <property type="entry name" value="P-loop containing nucleotide triphosphate hydrolases"/>
    <property type="match status" value="1"/>
</dbReference>
<name>A0A1G6W6I8_9GAMM</name>
<dbReference type="InterPro" id="IPR025669">
    <property type="entry name" value="AAA_dom"/>
</dbReference>